<dbReference type="PANTHER" id="PTHR45188:SF2">
    <property type="entry name" value="DNAJ HOMOLOG SUBFAMILY C MEMBER 7"/>
    <property type="match status" value="1"/>
</dbReference>
<dbReference type="InterPro" id="IPR013105">
    <property type="entry name" value="TPR_2"/>
</dbReference>
<dbReference type="PANTHER" id="PTHR45188">
    <property type="entry name" value="DNAJ PROTEIN P58IPK HOMOLOG"/>
    <property type="match status" value="1"/>
</dbReference>
<evidence type="ECO:0000259" key="4">
    <source>
        <dbReference type="PROSITE" id="PS50076"/>
    </source>
</evidence>
<dbReference type="OrthoDB" id="10250354at2759"/>
<dbReference type="SUPFAM" id="SSF46565">
    <property type="entry name" value="Chaperone J-domain"/>
    <property type="match status" value="1"/>
</dbReference>
<evidence type="ECO:0000313" key="6">
    <source>
        <dbReference type="Proteomes" id="UP000708148"/>
    </source>
</evidence>
<dbReference type="InterPro" id="IPR001623">
    <property type="entry name" value="DnaJ_domain"/>
</dbReference>
<dbReference type="Pfam" id="PF07719">
    <property type="entry name" value="TPR_2"/>
    <property type="match status" value="1"/>
</dbReference>
<dbReference type="AlphaFoldDB" id="A0A8S1IP96"/>
<organism evidence="5 6">
    <name type="scientific">Ostreobium quekettii</name>
    <dbReference type="NCBI Taxonomy" id="121088"/>
    <lineage>
        <taxon>Eukaryota</taxon>
        <taxon>Viridiplantae</taxon>
        <taxon>Chlorophyta</taxon>
        <taxon>core chlorophytes</taxon>
        <taxon>Ulvophyceae</taxon>
        <taxon>TCBD clade</taxon>
        <taxon>Bryopsidales</taxon>
        <taxon>Ostreobineae</taxon>
        <taxon>Ostreobiaceae</taxon>
        <taxon>Ostreobium</taxon>
    </lineage>
</organism>
<dbReference type="EMBL" id="CAJHUC010000436">
    <property type="protein sequence ID" value="CAD7696130.1"/>
    <property type="molecule type" value="Genomic_DNA"/>
</dbReference>
<gene>
    <name evidence="5" type="ORF">OSTQU699_LOCUS1491</name>
</gene>
<dbReference type="InterPro" id="IPR019734">
    <property type="entry name" value="TPR_rpt"/>
</dbReference>
<dbReference type="Proteomes" id="UP000708148">
    <property type="component" value="Unassembled WGS sequence"/>
</dbReference>
<feature type="domain" description="J" evidence="4">
    <location>
        <begin position="397"/>
        <end position="462"/>
    </location>
</feature>
<dbReference type="Pfam" id="PF00226">
    <property type="entry name" value="DnaJ"/>
    <property type="match status" value="1"/>
</dbReference>
<dbReference type="CDD" id="cd06257">
    <property type="entry name" value="DnaJ"/>
    <property type="match status" value="1"/>
</dbReference>
<evidence type="ECO:0000256" key="2">
    <source>
        <dbReference type="ARBA" id="ARBA00022803"/>
    </source>
</evidence>
<dbReference type="InterPro" id="IPR011990">
    <property type="entry name" value="TPR-like_helical_dom_sf"/>
</dbReference>
<feature type="repeat" description="TPR" evidence="3">
    <location>
        <begin position="115"/>
        <end position="148"/>
    </location>
</feature>
<feature type="repeat" description="TPR" evidence="3">
    <location>
        <begin position="229"/>
        <end position="262"/>
    </location>
</feature>
<evidence type="ECO:0000256" key="3">
    <source>
        <dbReference type="PROSITE-ProRule" id="PRU00339"/>
    </source>
</evidence>
<accession>A0A8S1IP96</accession>
<sequence length="492" mass="54742">MLAPQLSPVPGVASSTGLTLWGAVLSTIILELGWNLGACADPQRDGVQIMIQNGDRSVSSGEYSDALSSYSAAIELDPKSPMLYSKRAAAYLILRQHGHALRDLDRAMELDREYVQGFIQRGRAHLEVCKFDGAEEDYQAVLELKPGHKTATAELAKISDGRKSEKAMKEWHEKGDFQKARDAMNGLFGIAKDCLSARLLESQMSFAEGEYGQVVSQTGRILKSDSRNLQAFYLRGMAYVQLGDVTVAKQHFGEALRHDPDYKDAKNAFKEVKAFERKVKALNAALDAREWRTAQSACEEALEFLPNDVDLRWKLCQSLHYGGNQTGAIEACEKVLELDTGHDEAEALRIHALIAAEEFERAVEEGEAAYNRNRESSKLREAYHAATKALKKSKRKDYYKVLGVPEDASEPQIKSAYKKLALKYHPDKAVDKAEGEIKFREATEAYEVLMDPEKRARFDAGEDLDDPNSGMGNHPFFRAGGFGGQTFTFHFG</sequence>
<dbReference type="SMART" id="SM00271">
    <property type="entry name" value="DnaJ"/>
    <property type="match status" value="1"/>
</dbReference>
<dbReference type="PROSITE" id="PS00636">
    <property type="entry name" value="DNAJ_1"/>
    <property type="match status" value="1"/>
</dbReference>
<dbReference type="InterPro" id="IPR036869">
    <property type="entry name" value="J_dom_sf"/>
</dbReference>
<feature type="repeat" description="TPR" evidence="3">
    <location>
        <begin position="47"/>
        <end position="80"/>
    </location>
</feature>
<reference evidence="5" key="1">
    <citation type="submission" date="2020-12" db="EMBL/GenBank/DDBJ databases">
        <authorList>
            <person name="Iha C."/>
        </authorList>
    </citation>
    <scope>NUCLEOTIDE SEQUENCE</scope>
</reference>
<evidence type="ECO:0000313" key="5">
    <source>
        <dbReference type="EMBL" id="CAD7696130.1"/>
    </source>
</evidence>
<dbReference type="SUPFAM" id="SSF48452">
    <property type="entry name" value="TPR-like"/>
    <property type="match status" value="2"/>
</dbReference>
<dbReference type="PROSITE" id="PS50076">
    <property type="entry name" value="DNAJ_2"/>
    <property type="match status" value="1"/>
</dbReference>
<dbReference type="Pfam" id="PF13414">
    <property type="entry name" value="TPR_11"/>
    <property type="match status" value="1"/>
</dbReference>
<evidence type="ECO:0000256" key="1">
    <source>
        <dbReference type="ARBA" id="ARBA00022737"/>
    </source>
</evidence>
<dbReference type="SMART" id="SM00028">
    <property type="entry name" value="TPR"/>
    <property type="match status" value="5"/>
</dbReference>
<dbReference type="PROSITE" id="PS50005">
    <property type="entry name" value="TPR"/>
    <property type="match status" value="3"/>
</dbReference>
<dbReference type="Gene3D" id="1.25.40.10">
    <property type="entry name" value="Tetratricopeptide repeat domain"/>
    <property type="match status" value="1"/>
</dbReference>
<comment type="caution">
    <text evidence="5">The sequence shown here is derived from an EMBL/GenBank/DDBJ whole genome shotgun (WGS) entry which is preliminary data.</text>
</comment>
<dbReference type="InterPro" id="IPR018253">
    <property type="entry name" value="DnaJ_domain_CS"/>
</dbReference>
<name>A0A8S1IP96_9CHLO</name>
<dbReference type="Gene3D" id="1.10.287.110">
    <property type="entry name" value="DnaJ domain"/>
    <property type="match status" value="1"/>
</dbReference>
<dbReference type="PRINTS" id="PR00625">
    <property type="entry name" value="JDOMAIN"/>
</dbReference>
<proteinExistence type="predicted"/>
<keyword evidence="2 3" id="KW-0802">TPR repeat</keyword>
<keyword evidence="1" id="KW-0677">Repeat</keyword>
<protein>
    <recommendedName>
        <fullName evidence="4">J domain-containing protein</fullName>
    </recommendedName>
</protein>
<keyword evidence="6" id="KW-1185">Reference proteome</keyword>